<dbReference type="InterPro" id="IPR046760">
    <property type="entry name" value="Tab2-like_N"/>
</dbReference>
<feature type="domain" description="RNA-binding protein Tab2/Atab2 C-terminal" evidence="2">
    <location>
        <begin position="133"/>
        <end position="288"/>
    </location>
</feature>
<evidence type="ECO:0000313" key="4">
    <source>
        <dbReference type="Proteomes" id="UP001442494"/>
    </source>
</evidence>
<proteinExistence type="predicted"/>
<dbReference type="PANTHER" id="PTHR34556">
    <property type="match status" value="1"/>
</dbReference>
<accession>A0ABV0JW28</accession>
<evidence type="ECO:0000313" key="3">
    <source>
        <dbReference type="EMBL" id="MEP0867612.1"/>
    </source>
</evidence>
<evidence type="ECO:0000259" key="1">
    <source>
        <dbReference type="Pfam" id="PF06485"/>
    </source>
</evidence>
<keyword evidence="4" id="KW-1185">Reference proteome</keyword>
<dbReference type="PANTHER" id="PTHR34556:SF2">
    <property type="entry name" value="PROTEIN TAB2 HOMOLOG, CHLOROPLASTIC"/>
    <property type="match status" value="1"/>
</dbReference>
<comment type="caution">
    <text evidence="3">The sequence shown here is derived from an EMBL/GenBank/DDBJ whole genome shotgun (WGS) entry which is preliminary data.</text>
</comment>
<dbReference type="InterPro" id="IPR009472">
    <property type="entry name" value="Tab2-like"/>
</dbReference>
<dbReference type="InterPro" id="IPR046761">
    <property type="entry name" value="Tab2-like_C"/>
</dbReference>
<dbReference type="RefSeq" id="WP_190427638.1">
    <property type="nucleotide sequence ID" value="NZ_JAMPKK010000078.1"/>
</dbReference>
<gene>
    <name evidence="3" type="ORF">NDI37_24495</name>
</gene>
<dbReference type="Pfam" id="PF20429">
    <property type="entry name" value="Tab2-like_C"/>
    <property type="match status" value="1"/>
</dbReference>
<organism evidence="3 4">
    <name type="scientific">Funiculus sociatus GB2-A5</name>
    <dbReference type="NCBI Taxonomy" id="2933946"/>
    <lineage>
        <taxon>Bacteria</taxon>
        <taxon>Bacillati</taxon>
        <taxon>Cyanobacteriota</taxon>
        <taxon>Cyanophyceae</taxon>
        <taxon>Coleofasciculales</taxon>
        <taxon>Coleofasciculaceae</taxon>
        <taxon>Funiculus</taxon>
    </lineage>
</organism>
<protein>
    <submittedName>
        <fullName evidence="3">Tab2/Atab2 family RNA-binding protein</fullName>
    </submittedName>
</protein>
<dbReference type="Proteomes" id="UP001442494">
    <property type="component" value="Unassembled WGS sequence"/>
</dbReference>
<feature type="domain" description="RNA-binding protein Tab2-like N-terminal" evidence="1">
    <location>
        <begin position="4"/>
        <end position="115"/>
    </location>
</feature>
<dbReference type="Pfam" id="PF06485">
    <property type="entry name" value="Tab2-like_N"/>
    <property type="match status" value="1"/>
</dbReference>
<evidence type="ECO:0000259" key="2">
    <source>
        <dbReference type="Pfam" id="PF20429"/>
    </source>
</evidence>
<sequence length="294" mass="33289">MGTVWELDFYSRPILDENQKKIWELLVCESPLDTRTKPESLFRYAQFCPNNQVNSIWLRTTLEEAIASSKTGAPQKIRFFRRPMTKMIVKACDELGISAQLSRRTFSLYFWLQERMQEVYPKEPGYQLVAPNPSVQYQTQPPQPLPDALRGQQWAFVTLPAAEFEEMHEWDIGFGEAFPLIGATDTAPLAPQTPIPGVVIFSPRATPMAGWMSGIEPAFIKFSGGASPRLLLETGESNSWVLANLKDPKILEEAKNFEQAKQKAGMVHFLAFQSTPQTESFAGFWLLQELPVVK</sequence>
<name>A0ABV0JW28_9CYAN</name>
<dbReference type="EMBL" id="JAMPKK010000078">
    <property type="protein sequence ID" value="MEP0867612.1"/>
    <property type="molecule type" value="Genomic_DNA"/>
</dbReference>
<reference evidence="3 4" key="1">
    <citation type="submission" date="2022-04" db="EMBL/GenBank/DDBJ databases">
        <title>Positive selection, recombination, and allopatry shape intraspecific diversity of widespread and dominant cyanobacteria.</title>
        <authorList>
            <person name="Wei J."/>
            <person name="Shu W."/>
            <person name="Hu C."/>
        </authorList>
    </citation>
    <scope>NUCLEOTIDE SEQUENCE [LARGE SCALE GENOMIC DNA]</scope>
    <source>
        <strain evidence="3 4">GB2-A5</strain>
    </source>
</reference>